<accession>A0A8J4UDY7</accession>
<name>A0A8J4UDY7_CLAMG</name>
<dbReference type="AlphaFoldDB" id="A0A8J4UDY7"/>
<feature type="non-terminal residue" evidence="1">
    <location>
        <position position="89"/>
    </location>
</feature>
<dbReference type="EMBL" id="QNUK01000460">
    <property type="protein sequence ID" value="KAF5893002.1"/>
    <property type="molecule type" value="Genomic_DNA"/>
</dbReference>
<sequence length="89" mass="9451">RGQVGFHLRGMLSRHKGLSQGLTVLQEEQPAELQFLQILAPCLIQSLAPVSLVLSGLVQSLALSRPVSSPCVPGPVWSRPVSSLVPSSL</sequence>
<organism evidence="1 2">
    <name type="scientific">Clarias magur</name>
    <name type="common">Asian catfish</name>
    <name type="synonym">Macropteronotus magur</name>
    <dbReference type="NCBI Taxonomy" id="1594786"/>
    <lineage>
        <taxon>Eukaryota</taxon>
        <taxon>Metazoa</taxon>
        <taxon>Chordata</taxon>
        <taxon>Craniata</taxon>
        <taxon>Vertebrata</taxon>
        <taxon>Euteleostomi</taxon>
        <taxon>Actinopterygii</taxon>
        <taxon>Neopterygii</taxon>
        <taxon>Teleostei</taxon>
        <taxon>Ostariophysi</taxon>
        <taxon>Siluriformes</taxon>
        <taxon>Clariidae</taxon>
        <taxon>Clarias</taxon>
    </lineage>
</organism>
<gene>
    <name evidence="1" type="primary">Kprp</name>
    <name evidence="1" type="ORF">DAT39_017280</name>
</gene>
<dbReference type="Proteomes" id="UP000727407">
    <property type="component" value="Unassembled WGS sequence"/>
</dbReference>
<proteinExistence type="predicted"/>
<keyword evidence="2" id="KW-1185">Reference proteome</keyword>
<reference evidence="1" key="1">
    <citation type="submission" date="2020-07" db="EMBL/GenBank/DDBJ databases">
        <title>Clarias magur genome sequencing, assembly and annotation.</title>
        <authorList>
            <person name="Kushwaha B."/>
            <person name="Kumar R."/>
            <person name="Das P."/>
            <person name="Joshi C.G."/>
            <person name="Kumar D."/>
            <person name="Nagpure N.S."/>
            <person name="Pandey M."/>
            <person name="Agarwal S."/>
            <person name="Srivastava S."/>
            <person name="Singh M."/>
            <person name="Sahoo L."/>
            <person name="Jayasankar P."/>
            <person name="Meher P.K."/>
            <person name="Koringa P.G."/>
            <person name="Iquebal M.A."/>
            <person name="Das S.P."/>
            <person name="Bit A."/>
            <person name="Patnaik S."/>
            <person name="Patel N."/>
            <person name="Shah T.M."/>
            <person name="Hinsu A."/>
            <person name="Jena J.K."/>
        </authorList>
    </citation>
    <scope>NUCLEOTIDE SEQUENCE</scope>
    <source>
        <strain evidence="1">CIFAMagur01</strain>
        <tissue evidence="1">Testis</tissue>
    </source>
</reference>
<protein>
    <submittedName>
        <fullName evidence="1">Keratinocyte proline-rich protein</fullName>
    </submittedName>
</protein>
<comment type="caution">
    <text evidence="1">The sequence shown here is derived from an EMBL/GenBank/DDBJ whole genome shotgun (WGS) entry which is preliminary data.</text>
</comment>
<evidence type="ECO:0000313" key="2">
    <source>
        <dbReference type="Proteomes" id="UP000727407"/>
    </source>
</evidence>
<evidence type="ECO:0000313" key="1">
    <source>
        <dbReference type="EMBL" id="KAF5893002.1"/>
    </source>
</evidence>